<name>A0A6M2YG59_9CHLO</name>
<dbReference type="EMBL" id="MH400041">
    <property type="protein sequence ID" value="QDO15126.1"/>
    <property type="molecule type" value="mRNA"/>
</dbReference>
<dbReference type="SUPFAM" id="SSF51126">
    <property type="entry name" value="Pectin lyase-like"/>
    <property type="match status" value="1"/>
</dbReference>
<keyword evidence="1" id="KW-0732">Signal</keyword>
<reference evidence="2" key="1">
    <citation type="submission" date="2018-05" db="EMBL/GenBank/DDBJ databases">
        <title>Ice-binding proteins isolated from Arctic microalgae are similar to Archeon adhesin-like proteins and increase freezing tolerance in transgenic Arabidopsis thaliana.</title>
        <authorList>
            <person name="Cho S.M."/>
            <person name="Lee J."/>
        </authorList>
    </citation>
    <scope>NUCLEOTIDE SEQUENCE</scope>
    <source>
        <strain evidence="2">KNF032</strain>
    </source>
</reference>
<organism evidence="2">
    <name type="scientific">Chloromonas sp. KNF032</name>
    <dbReference type="NCBI Taxonomy" id="2596907"/>
    <lineage>
        <taxon>Eukaryota</taxon>
        <taxon>Viridiplantae</taxon>
        <taxon>Chlorophyta</taxon>
        <taxon>core chlorophytes</taxon>
        <taxon>Chlorophyceae</taxon>
        <taxon>CS clade</taxon>
        <taxon>Chlamydomonadales</taxon>
        <taxon>Chlamydomonadaceae</taxon>
        <taxon>Chloromonadinia</taxon>
        <taxon>Chloromonas</taxon>
    </lineage>
</organism>
<dbReference type="AlphaFoldDB" id="A0A6M2YG59"/>
<sequence length="339" mass="35118">MTSANSSILTILAALMVVSLTQASAAKVTCTMNAISGRQVSGTCSVFGGQVTSFIGTGTGSFPLPGTNITYTIDANGRSMLFECASQSDILTVDSSVYSGQTINNCEPPLIEFRGCSNAAVINTKFTDITRSNAQPDNCEVSQFGPCVAVVGSVNQTEDWTFSSNKTTFTTTIVSSLQPSAVSRLGGAIAVLKKDSIGAVQAVVTGTTFTTTSCDLGGAIHTAGVSLTVLDTTFTTNSAVDGGSIHFTGAADAQFVVQRCTFTTQKATANGGSIAVYGGNFTITDSDFSEGRATQGACVWLNQCASYTKDQVVNNKWTDCSTQFTTLCCPANGNVWSST</sequence>
<protein>
    <submittedName>
        <fullName evidence="2">Ice-binding protein 7</fullName>
    </submittedName>
</protein>
<feature type="chain" id="PRO_5026762064" evidence="1">
    <location>
        <begin position="24"/>
        <end position="339"/>
    </location>
</feature>
<dbReference type="InterPro" id="IPR011050">
    <property type="entry name" value="Pectin_lyase_fold/virulence"/>
</dbReference>
<accession>A0A6M2YG59</accession>
<evidence type="ECO:0000256" key="1">
    <source>
        <dbReference type="SAM" id="SignalP"/>
    </source>
</evidence>
<proteinExistence type="evidence at transcript level"/>
<evidence type="ECO:0000313" key="2">
    <source>
        <dbReference type="EMBL" id="QDO15126.1"/>
    </source>
</evidence>
<feature type="signal peptide" evidence="1">
    <location>
        <begin position="1"/>
        <end position="23"/>
    </location>
</feature>